<evidence type="ECO:0000256" key="2">
    <source>
        <dbReference type="ARBA" id="ARBA00009604"/>
    </source>
</evidence>
<evidence type="ECO:0000313" key="15">
    <source>
        <dbReference type="Proteomes" id="UP000294927"/>
    </source>
</evidence>
<evidence type="ECO:0000256" key="10">
    <source>
        <dbReference type="PIRSR" id="PIRSR001400-1"/>
    </source>
</evidence>
<dbReference type="Gene3D" id="3.30.390.10">
    <property type="entry name" value="Enolase-like, N-terminal domain"/>
    <property type="match status" value="1"/>
</dbReference>
<dbReference type="InterPro" id="IPR000941">
    <property type="entry name" value="Enolase"/>
</dbReference>
<dbReference type="InterPro" id="IPR020811">
    <property type="entry name" value="Enolase_N"/>
</dbReference>
<dbReference type="EC" id="4.2.1.11" evidence="3 9"/>
<evidence type="ECO:0000256" key="1">
    <source>
        <dbReference type="ARBA" id="ARBA00005031"/>
    </source>
</evidence>
<accession>A0A4V6Q6Z6</accession>
<dbReference type="InterPro" id="IPR029017">
    <property type="entry name" value="Enolase-like_N"/>
</dbReference>
<dbReference type="Gene3D" id="3.20.20.120">
    <property type="entry name" value="Enolase-like C-terminal domain"/>
    <property type="match status" value="1"/>
</dbReference>
<keyword evidence="9" id="KW-0963">Cytoplasm</keyword>
<keyword evidence="8 9" id="KW-0456">Lyase</keyword>
<keyword evidence="6 9" id="KW-0460">Magnesium</keyword>
<comment type="cofactor">
    <cofactor evidence="11">
        <name>Mg(2+)</name>
        <dbReference type="ChEBI" id="CHEBI:18420"/>
    </cofactor>
    <text evidence="11">Mg(2+) is required for catalysis and for stabilizing the dimer.</text>
</comment>
<comment type="catalytic activity">
    <reaction evidence="9">
        <text>(2R)-2-phosphoglycerate = phosphoenolpyruvate + H2O</text>
        <dbReference type="Rhea" id="RHEA:10164"/>
        <dbReference type="ChEBI" id="CHEBI:15377"/>
        <dbReference type="ChEBI" id="CHEBI:58289"/>
        <dbReference type="ChEBI" id="CHEBI:58702"/>
        <dbReference type="EC" id="4.2.1.11"/>
    </reaction>
</comment>
<name>A0A4V6Q6Z6_9PSEU</name>
<comment type="similarity">
    <text evidence="2 9">Belongs to the enolase family.</text>
</comment>
<dbReference type="Proteomes" id="UP000294927">
    <property type="component" value="Unassembled WGS sequence"/>
</dbReference>
<dbReference type="InterPro" id="IPR036849">
    <property type="entry name" value="Enolase-like_C_sf"/>
</dbReference>
<feature type="binding site" evidence="11">
    <location>
        <position position="242"/>
    </location>
    <ligand>
        <name>Mg(2+)</name>
        <dbReference type="ChEBI" id="CHEBI:18420"/>
    </ligand>
</feature>
<reference evidence="14 15" key="1">
    <citation type="submission" date="2019-03" db="EMBL/GenBank/DDBJ databases">
        <title>Genomic Encyclopedia of Archaeal and Bacterial Type Strains, Phase II (KMG-II): from individual species to whole genera.</title>
        <authorList>
            <person name="Goeker M."/>
        </authorList>
    </citation>
    <scope>NUCLEOTIDE SEQUENCE [LARGE SCALE GENOMIC DNA]</scope>
    <source>
        <strain evidence="14 15">DSM 45499</strain>
    </source>
</reference>
<evidence type="ECO:0000256" key="5">
    <source>
        <dbReference type="ARBA" id="ARBA00022525"/>
    </source>
</evidence>
<feature type="binding site" evidence="9">
    <location>
        <position position="150"/>
    </location>
    <ligand>
        <name>(2R)-2-phosphoglycerate</name>
        <dbReference type="ChEBI" id="CHEBI:58289"/>
    </ligand>
</feature>
<dbReference type="OrthoDB" id="9804716at2"/>
<evidence type="ECO:0000256" key="9">
    <source>
        <dbReference type="HAMAP-Rule" id="MF_00318"/>
    </source>
</evidence>
<proteinExistence type="inferred from homology"/>
<keyword evidence="15" id="KW-1185">Reference proteome</keyword>
<dbReference type="GO" id="GO:0000287">
    <property type="term" value="F:magnesium ion binding"/>
    <property type="evidence" value="ECO:0007669"/>
    <property type="project" value="UniProtKB-UniRule"/>
</dbReference>
<dbReference type="SUPFAM" id="SSF54826">
    <property type="entry name" value="Enolase N-terminal domain-like"/>
    <property type="match status" value="1"/>
</dbReference>
<dbReference type="PANTHER" id="PTHR11902">
    <property type="entry name" value="ENOLASE"/>
    <property type="match status" value="1"/>
</dbReference>
<sequence length="391" mass="40751">MAPKVTSVRAWECLDSRGHPTIGCEVALEPGASATALVPTGASTGQYEVADLRDGGDRYAGLGVRSAVAMIEREIAGRIVGWPADEVDELLDGPSNVTLGVSTAVAKAAAAAAGVPLWAHLAGDGPVSLPCPMVNIFSGGRHAEGGGTIQDYLAVPTGATSFAEAMEHVWRVRRRAAELVAAEHGTLWSRLVADEGGLALPGGDDERPLAMLAQAIAETGLPVGIAIDVAATQVPDPDALVDTLARWCATYPIVSVEDPLGDSDWDGWTKVTARLSPRQVIGDDLFATDADRVRTGAQHGAANAVLVKPNQVGTLSGAHQALTAARAVDYRTVVSARSGDTEDDAIADLAVGWNAGQIKVGSVHRSERLAKYNRLLRLEALDGIRYAVWPG</sequence>
<dbReference type="SMART" id="SM01193">
    <property type="entry name" value="Enolase_N"/>
    <property type="match status" value="1"/>
</dbReference>
<comment type="cofactor">
    <cofactor evidence="9">
        <name>Mg(2+)</name>
        <dbReference type="ChEBI" id="CHEBI:18420"/>
    </cofactor>
    <text evidence="9">Binds a second Mg(2+) ion via substrate during catalysis.</text>
</comment>
<dbReference type="GO" id="GO:0006096">
    <property type="term" value="P:glycolytic process"/>
    <property type="evidence" value="ECO:0007669"/>
    <property type="project" value="UniProtKB-UniRule"/>
</dbReference>
<protein>
    <recommendedName>
        <fullName evidence="4 9">Enolase</fullName>
        <ecNumber evidence="3 9">4.2.1.11</ecNumber>
    </recommendedName>
    <alternativeName>
        <fullName evidence="9">2-phospho-D-glycerate hydro-lyase</fullName>
    </alternativeName>
    <alternativeName>
        <fullName evidence="9">2-phosphoglycerate dehydratase</fullName>
    </alternativeName>
</protein>
<dbReference type="SMART" id="SM01192">
    <property type="entry name" value="Enolase_C"/>
    <property type="match status" value="1"/>
</dbReference>
<feature type="domain" description="Enolase N-terminal" evidence="13">
    <location>
        <begin position="5"/>
        <end position="121"/>
    </location>
</feature>
<keyword evidence="9 11" id="KW-0479">Metal-binding</keyword>
<gene>
    <name evidence="9" type="primary">eno</name>
    <name evidence="14" type="ORF">CLV71_102508</name>
</gene>
<dbReference type="SUPFAM" id="SSF51604">
    <property type="entry name" value="Enolase C-terminal domain-like"/>
    <property type="match status" value="1"/>
</dbReference>
<dbReference type="PROSITE" id="PS00164">
    <property type="entry name" value="ENOLASE"/>
    <property type="match status" value="1"/>
</dbReference>
<feature type="binding site" evidence="9">
    <location>
        <position position="308"/>
    </location>
    <ligand>
        <name>(2R)-2-phosphoglycerate</name>
        <dbReference type="ChEBI" id="CHEBI:58289"/>
    </ligand>
</feature>
<comment type="subcellular location">
    <subcellularLocation>
        <location evidence="9">Cytoplasm</location>
    </subcellularLocation>
    <subcellularLocation>
        <location evidence="9">Secreted</location>
    </subcellularLocation>
    <subcellularLocation>
        <location evidence="9">Cell surface</location>
    </subcellularLocation>
    <text evidence="9">Fractions of enolase are present in both the cytoplasm and on the cell surface.</text>
</comment>
<dbReference type="HAMAP" id="MF_00318">
    <property type="entry name" value="Enolase"/>
    <property type="match status" value="1"/>
</dbReference>
<dbReference type="SFLD" id="SFLDS00001">
    <property type="entry name" value="Enolase"/>
    <property type="match status" value="1"/>
</dbReference>
<comment type="function">
    <text evidence="9">Catalyzes the reversible conversion of 2-phosphoglycerate (2-PG) into phosphoenolpyruvate (PEP). It is essential for the degradation of carbohydrates via glycolysis.</text>
</comment>
<feature type="binding site" evidence="9 11">
    <location>
        <position position="283"/>
    </location>
    <ligand>
        <name>Mg(2+)</name>
        <dbReference type="ChEBI" id="CHEBI:18420"/>
    </ligand>
</feature>
<evidence type="ECO:0000259" key="12">
    <source>
        <dbReference type="SMART" id="SM01192"/>
    </source>
</evidence>
<dbReference type="RefSeq" id="WP_133901685.1">
    <property type="nucleotide sequence ID" value="NZ_SOCP01000002.1"/>
</dbReference>
<keyword evidence="5 9" id="KW-0964">Secreted</keyword>
<evidence type="ECO:0000313" key="14">
    <source>
        <dbReference type="EMBL" id="TDV56441.1"/>
    </source>
</evidence>
<dbReference type="Pfam" id="PF00113">
    <property type="entry name" value="Enolase_C"/>
    <property type="match status" value="2"/>
</dbReference>
<dbReference type="PRINTS" id="PR00148">
    <property type="entry name" value="ENOLASE"/>
</dbReference>
<feature type="active site" description="Proton donor" evidence="9 10">
    <location>
        <position position="195"/>
    </location>
</feature>
<dbReference type="GO" id="GO:0004634">
    <property type="term" value="F:phosphopyruvate hydratase activity"/>
    <property type="evidence" value="ECO:0007669"/>
    <property type="project" value="UniProtKB-UniRule"/>
</dbReference>
<evidence type="ECO:0000259" key="13">
    <source>
        <dbReference type="SMART" id="SM01193"/>
    </source>
</evidence>
<comment type="caution">
    <text evidence="14">The sequence shown here is derived from an EMBL/GenBank/DDBJ whole genome shotgun (WGS) entry which is preliminary data.</text>
</comment>
<dbReference type="GO" id="GO:0000015">
    <property type="term" value="C:phosphopyruvate hydratase complex"/>
    <property type="evidence" value="ECO:0007669"/>
    <property type="project" value="InterPro"/>
</dbReference>
<dbReference type="Pfam" id="PF03952">
    <property type="entry name" value="Enolase_N"/>
    <property type="match status" value="1"/>
</dbReference>
<dbReference type="GO" id="GO:0005576">
    <property type="term" value="C:extracellular region"/>
    <property type="evidence" value="ECO:0007669"/>
    <property type="project" value="UniProtKB-SubCell"/>
</dbReference>
<feature type="binding site" evidence="9">
    <location>
        <position position="359"/>
    </location>
    <ligand>
        <name>(2R)-2-phosphoglycerate</name>
        <dbReference type="ChEBI" id="CHEBI:58289"/>
    </ligand>
</feature>
<dbReference type="GO" id="GO:0009986">
    <property type="term" value="C:cell surface"/>
    <property type="evidence" value="ECO:0007669"/>
    <property type="project" value="UniProtKB-SubCell"/>
</dbReference>
<evidence type="ECO:0000256" key="7">
    <source>
        <dbReference type="ARBA" id="ARBA00023152"/>
    </source>
</evidence>
<dbReference type="InterPro" id="IPR020810">
    <property type="entry name" value="Enolase_C"/>
</dbReference>
<keyword evidence="7 9" id="KW-0324">Glycolysis</keyword>
<feature type="active site" description="Proton acceptor" evidence="9 10">
    <location>
        <position position="308"/>
    </location>
</feature>
<evidence type="ECO:0000256" key="11">
    <source>
        <dbReference type="PIRSR" id="PIRSR001400-3"/>
    </source>
</evidence>
<dbReference type="PANTHER" id="PTHR11902:SF1">
    <property type="entry name" value="ENOLASE"/>
    <property type="match status" value="1"/>
</dbReference>
<evidence type="ECO:0000256" key="4">
    <source>
        <dbReference type="ARBA" id="ARBA00017068"/>
    </source>
</evidence>
<feature type="binding site" evidence="9 11">
    <location>
        <position position="257"/>
    </location>
    <ligand>
        <name>Mg(2+)</name>
        <dbReference type="ChEBI" id="CHEBI:18420"/>
    </ligand>
</feature>
<dbReference type="EMBL" id="SOCP01000002">
    <property type="protein sequence ID" value="TDV56441.1"/>
    <property type="molecule type" value="Genomic_DNA"/>
</dbReference>
<evidence type="ECO:0000256" key="8">
    <source>
        <dbReference type="ARBA" id="ARBA00023239"/>
    </source>
</evidence>
<dbReference type="PIRSF" id="PIRSF001400">
    <property type="entry name" value="Enolase"/>
    <property type="match status" value="1"/>
</dbReference>
<feature type="domain" description="Enolase C-terminal TIM barrel" evidence="12">
    <location>
        <begin position="126"/>
        <end position="387"/>
    </location>
</feature>
<dbReference type="InterPro" id="IPR020809">
    <property type="entry name" value="Enolase_CS"/>
</dbReference>
<feature type="binding site" evidence="9">
    <location>
        <position position="337"/>
    </location>
    <ligand>
        <name>(2R)-2-phosphoglycerate</name>
        <dbReference type="ChEBI" id="CHEBI:58289"/>
    </ligand>
</feature>
<feature type="binding site" evidence="9">
    <location>
        <position position="338"/>
    </location>
    <ligand>
        <name>(2R)-2-phosphoglycerate</name>
        <dbReference type="ChEBI" id="CHEBI:58289"/>
    </ligand>
</feature>
<comment type="pathway">
    <text evidence="1 9">Carbohydrate degradation; glycolysis; pyruvate from D-glyceraldehyde 3-phosphate: step 4/5.</text>
</comment>
<evidence type="ECO:0000256" key="3">
    <source>
        <dbReference type="ARBA" id="ARBA00012058"/>
    </source>
</evidence>
<organism evidence="14 15">
    <name type="scientific">Actinophytocola oryzae</name>
    <dbReference type="NCBI Taxonomy" id="502181"/>
    <lineage>
        <taxon>Bacteria</taxon>
        <taxon>Bacillati</taxon>
        <taxon>Actinomycetota</taxon>
        <taxon>Actinomycetes</taxon>
        <taxon>Pseudonocardiales</taxon>
        <taxon>Pseudonocardiaceae</taxon>
    </lineage>
</organism>
<dbReference type="UniPathway" id="UPA00109">
    <property type="reaction ID" value="UER00187"/>
</dbReference>
<dbReference type="AlphaFoldDB" id="A0A4V6Q6Z6"/>
<evidence type="ECO:0000256" key="6">
    <source>
        <dbReference type="ARBA" id="ARBA00022842"/>
    </source>
</evidence>
<feature type="binding site" evidence="9">
    <location>
        <position position="228"/>
    </location>
    <ligand>
        <name>Mg(2+)</name>
        <dbReference type="ChEBI" id="CHEBI:18420"/>
    </ligand>
</feature>